<organism evidence="1 2">
    <name type="scientific">Cadophora malorum</name>
    <dbReference type="NCBI Taxonomy" id="108018"/>
    <lineage>
        <taxon>Eukaryota</taxon>
        <taxon>Fungi</taxon>
        <taxon>Dikarya</taxon>
        <taxon>Ascomycota</taxon>
        <taxon>Pezizomycotina</taxon>
        <taxon>Leotiomycetes</taxon>
        <taxon>Helotiales</taxon>
        <taxon>Ploettnerulaceae</taxon>
        <taxon>Cadophora</taxon>
    </lineage>
</organism>
<evidence type="ECO:0000313" key="1">
    <source>
        <dbReference type="EMBL" id="KAG4421097.1"/>
    </source>
</evidence>
<dbReference type="Proteomes" id="UP000664132">
    <property type="component" value="Unassembled WGS sequence"/>
</dbReference>
<gene>
    <name evidence="1" type="ORF">IFR04_005740</name>
</gene>
<accession>A0A8H7TKV7</accession>
<protein>
    <submittedName>
        <fullName evidence="1">Uncharacterized protein</fullName>
    </submittedName>
</protein>
<name>A0A8H7TKV7_9HELO</name>
<evidence type="ECO:0000313" key="2">
    <source>
        <dbReference type="Proteomes" id="UP000664132"/>
    </source>
</evidence>
<dbReference type="AlphaFoldDB" id="A0A8H7TKV7"/>
<comment type="caution">
    <text evidence="1">The sequence shown here is derived from an EMBL/GenBank/DDBJ whole genome shotgun (WGS) entry which is preliminary data.</text>
</comment>
<dbReference type="OrthoDB" id="4269at2759"/>
<sequence length="140" mass="15370">MAQIYIVYNADSTPMGKIRYACTKLMSSASDSPCSACDLTHNGLHLNETARWAATKKRIIGSDVQQLHRDELSNELKTYIDSEKLDLPVVLGQESTDAPLKVLMKKGELADCSKDHEKFLGALQKNASGEGIALNIQSKM</sequence>
<reference evidence="1" key="1">
    <citation type="submission" date="2021-02" db="EMBL/GenBank/DDBJ databases">
        <title>Genome sequence Cadophora malorum strain M34.</title>
        <authorList>
            <person name="Stefanovic E."/>
            <person name="Vu D."/>
            <person name="Scully C."/>
            <person name="Dijksterhuis J."/>
            <person name="Roader J."/>
            <person name="Houbraken J."/>
        </authorList>
    </citation>
    <scope>NUCLEOTIDE SEQUENCE</scope>
    <source>
        <strain evidence="1">M34</strain>
    </source>
</reference>
<keyword evidence="2" id="KW-1185">Reference proteome</keyword>
<dbReference type="EMBL" id="JAFJYH010000071">
    <property type="protein sequence ID" value="KAG4421097.1"/>
    <property type="molecule type" value="Genomic_DNA"/>
</dbReference>
<proteinExistence type="predicted"/>